<dbReference type="InterPro" id="IPR036396">
    <property type="entry name" value="Cyt_P450_sf"/>
</dbReference>
<dbReference type="InterPro" id="IPR001094">
    <property type="entry name" value="Flavdoxin-like"/>
</dbReference>
<dbReference type="Pfam" id="PF00067">
    <property type="entry name" value="p450"/>
    <property type="match status" value="1"/>
</dbReference>
<sequence>MAIGRQHHRCRRRSPHRLPPKPGKDLWQVNHSPAPQTKQLGERALNARTGEVFSLTLFGKKRIFISSQKLMEEICDEKRFGKLVSAALGELRNGIHDGLFTAQNDEENWGLAHRILVPAFGPLNITGMFDDMKDIASQLVLKWARYGSDYVIPTTDDFTRLTLDTLALCAMNYRFNSFYSEEMHPFISSMVSFLKLGGDRSRRAAFMAPFYRADDAQFFSDIEYMRTLSQEIIDKRIEHPEDTKDLLNAMLYGKDPRSGKSLSQGTIIDNLITFLIAGHETSSGALSFLFYYLVKNPEAYRKAQAEVDEVIGTESIQVHALQKLPYITACLRETLRLQPTAPEFSTTPLSPQGEVIGGKYFVEHGQPIAALLSQIHLDPAVYGSDAEEFKPERMLDEAFKRLPPGAWKPFGNGARGCIGFPFAWQEIMMVTAMLLQYFDFAPQDQSYNLQIKSTLTIKPKDFFMRATLREGWTATKIERSLSGSIRTPASAKSQAAVTSKPKTEGLPLSVLYGSNSGTCEAFAQTLAADAGAKGFNASVQTLDSAKQSLPSGQPVVIITASYEGEPCDNAAHFYNWLQNMKDGEHIESDYAVFGCGHSDWSKTFHKIPNSIDALLEQHGGSRMCARGSADAAKGDMMSAFQSWEDDVFWSAVQKKYGVSDADGASEAIGQGLMISVTSQRASRLRADVSEAKVVETRLLTAPGVPEKRHIELQLPSEMTYRAGDYLAVLPLNPTETVHRVLSRFSLAWDALLQIDSKSNTTLPIEHPISAFDLFSAYLELSQPATRRSISMLIEASKEASTKQTLQNLLETDFDTQITQRRVSLLALLERHPTIDLPLGAFVASQMSMRVRQYSISSSPLADPHRATLTYAVLDAEALSGHGRHVGVASWYLSHLKLGDIVHVAVKPSHQAFHLPVDSGVPVLMFCAGTGLAPFRSFVQERAAQIGAGRKLAPAHLYYGCRHPERDSLYAEELARWEKMEAVTLHYAYSQAPERSHGYKHIDEAMRADGQLLLDLWDADARVFVCGSRDVGDSVKNVCLDLAKDWARQRGKEPSDERANQWFDSVRNERFSTDVFA</sequence>
<organism evidence="21 22">
    <name type="scientific">Friedmanniomyces endolithicus</name>
    <dbReference type="NCBI Taxonomy" id="329885"/>
    <lineage>
        <taxon>Eukaryota</taxon>
        <taxon>Fungi</taxon>
        <taxon>Dikarya</taxon>
        <taxon>Ascomycota</taxon>
        <taxon>Pezizomycotina</taxon>
        <taxon>Dothideomycetes</taxon>
        <taxon>Dothideomycetidae</taxon>
        <taxon>Mycosphaerellales</taxon>
        <taxon>Teratosphaeriaceae</taxon>
        <taxon>Friedmanniomyces</taxon>
    </lineage>
</organism>
<gene>
    <name evidence="21" type="ORF">LTR82_005252</name>
</gene>
<dbReference type="SUPFAM" id="SSF52343">
    <property type="entry name" value="Ferredoxin reductase-like, C-terminal NADP-linked domain"/>
    <property type="match status" value="1"/>
</dbReference>
<keyword evidence="11 16" id="KW-0560">Oxidoreductase</keyword>
<evidence type="ECO:0000256" key="10">
    <source>
        <dbReference type="ARBA" id="ARBA00022982"/>
    </source>
</evidence>
<evidence type="ECO:0000256" key="1">
    <source>
        <dbReference type="ARBA" id="ARBA00001971"/>
    </source>
</evidence>
<dbReference type="Gene3D" id="1.20.990.10">
    <property type="entry name" value="NADPH-cytochrome p450 Reductase, Chain A, domain 3"/>
    <property type="match status" value="1"/>
</dbReference>
<dbReference type="PROSITE" id="PS50902">
    <property type="entry name" value="FLAVODOXIN_LIKE"/>
    <property type="match status" value="1"/>
</dbReference>
<proteinExistence type="inferred from homology"/>
<feature type="domain" description="Flavodoxin-like" evidence="19">
    <location>
        <begin position="508"/>
        <end position="648"/>
    </location>
</feature>
<comment type="cofactor">
    <cofactor evidence="16">
        <name>FAD</name>
        <dbReference type="ChEBI" id="CHEBI:57692"/>
    </cofactor>
    <cofactor evidence="16">
        <name>FMN</name>
        <dbReference type="ChEBI" id="CHEBI:58210"/>
    </cofactor>
</comment>
<dbReference type="SUPFAM" id="SSF63380">
    <property type="entry name" value="Riboflavin synthase domain-like"/>
    <property type="match status" value="1"/>
</dbReference>
<dbReference type="InterPro" id="IPR017927">
    <property type="entry name" value="FAD-bd_FR_type"/>
</dbReference>
<feature type="region of interest" description="Disordered" evidence="18">
    <location>
        <begin position="1"/>
        <end position="26"/>
    </location>
</feature>
<evidence type="ECO:0000256" key="3">
    <source>
        <dbReference type="ARBA" id="ARBA00022448"/>
    </source>
</evidence>
<dbReference type="PIRSF" id="PIRSF000209">
    <property type="entry name" value="Bifunctional_P450_P450R"/>
    <property type="match status" value="1"/>
</dbReference>
<keyword evidence="3 16" id="KW-0813">Transport</keyword>
<dbReference type="GO" id="GO:0005506">
    <property type="term" value="F:iron ion binding"/>
    <property type="evidence" value="ECO:0007669"/>
    <property type="project" value="UniProtKB-UniRule"/>
</dbReference>
<evidence type="ECO:0000256" key="7">
    <source>
        <dbReference type="ARBA" id="ARBA00022723"/>
    </source>
</evidence>
<dbReference type="InterPro" id="IPR017972">
    <property type="entry name" value="Cyt_P450_CS"/>
</dbReference>
<dbReference type="PROSITE" id="PS00086">
    <property type="entry name" value="CYTOCHROME_P450"/>
    <property type="match status" value="1"/>
</dbReference>
<evidence type="ECO:0000256" key="4">
    <source>
        <dbReference type="ARBA" id="ARBA00022617"/>
    </source>
</evidence>
<dbReference type="InterPro" id="IPR003097">
    <property type="entry name" value="CysJ-like_FAD-binding"/>
</dbReference>
<evidence type="ECO:0000256" key="11">
    <source>
        <dbReference type="ARBA" id="ARBA00023002"/>
    </source>
</evidence>
<accession>A0AAN6JB99</accession>
<dbReference type="PANTHER" id="PTHR19384">
    <property type="entry name" value="NITRIC OXIDE SYNTHASE-RELATED"/>
    <property type="match status" value="1"/>
</dbReference>
<keyword evidence="13 16" id="KW-0503">Monooxygenase</keyword>
<keyword evidence="8 16" id="KW-0274">FAD</keyword>
<evidence type="ECO:0000256" key="18">
    <source>
        <dbReference type="SAM" id="MobiDB-lite"/>
    </source>
</evidence>
<evidence type="ECO:0000256" key="13">
    <source>
        <dbReference type="ARBA" id="ARBA00023033"/>
    </source>
</evidence>
<evidence type="ECO:0000259" key="19">
    <source>
        <dbReference type="PROSITE" id="PS50902"/>
    </source>
</evidence>
<dbReference type="Proteomes" id="UP001168146">
    <property type="component" value="Unassembled WGS sequence"/>
</dbReference>
<dbReference type="InterPro" id="IPR029039">
    <property type="entry name" value="Flavoprotein-like_sf"/>
</dbReference>
<dbReference type="GO" id="GO:0020037">
    <property type="term" value="F:heme binding"/>
    <property type="evidence" value="ECO:0007669"/>
    <property type="project" value="UniProtKB-UniRule"/>
</dbReference>
<evidence type="ECO:0000256" key="14">
    <source>
        <dbReference type="ARBA" id="ARBA00047827"/>
    </source>
</evidence>
<dbReference type="InterPro" id="IPR001128">
    <property type="entry name" value="Cyt_P450"/>
</dbReference>
<comment type="catalytic activity">
    <reaction evidence="15 16">
        <text>2 oxidized [cytochrome P450] + NADPH = 2 reduced [cytochrome P450] + NADP(+) + H(+)</text>
        <dbReference type="Rhea" id="RHEA:24040"/>
        <dbReference type="Rhea" id="RHEA-COMP:14627"/>
        <dbReference type="Rhea" id="RHEA-COMP:14628"/>
        <dbReference type="ChEBI" id="CHEBI:15378"/>
        <dbReference type="ChEBI" id="CHEBI:55376"/>
        <dbReference type="ChEBI" id="CHEBI:57783"/>
        <dbReference type="ChEBI" id="CHEBI:58349"/>
        <dbReference type="ChEBI" id="CHEBI:60344"/>
        <dbReference type="EC" id="1.6.2.4"/>
    </reaction>
</comment>
<feature type="domain" description="FAD-binding FR-type" evidence="20">
    <location>
        <begin position="686"/>
        <end position="915"/>
    </location>
</feature>
<dbReference type="CDD" id="cd11068">
    <property type="entry name" value="CYP120A1"/>
    <property type="match status" value="1"/>
</dbReference>
<dbReference type="FunFam" id="2.40.30.10:FF:000198">
    <property type="entry name" value="Bifunctional cytochrome P450/NADPH--P450 reductase"/>
    <property type="match status" value="1"/>
</dbReference>
<evidence type="ECO:0000256" key="2">
    <source>
        <dbReference type="ARBA" id="ARBA00010018"/>
    </source>
</evidence>
<dbReference type="GO" id="GO:0070330">
    <property type="term" value="F:aromatase activity"/>
    <property type="evidence" value="ECO:0007669"/>
    <property type="project" value="UniProtKB-UniRule"/>
</dbReference>
<dbReference type="Pfam" id="PF00175">
    <property type="entry name" value="NAD_binding_1"/>
    <property type="match status" value="1"/>
</dbReference>
<dbReference type="Gene3D" id="3.40.50.80">
    <property type="entry name" value="Nucleotide-binding domain of ferredoxin-NADP reductase (FNR) module"/>
    <property type="match status" value="1"/>
</dbReference>
<dbReference type="PRINTS" id="PR00369">
    <property type="entry name" value="FLAVODOXIN"/>
</dbReference>
<keyword evidence="10 16" id="KW-0249">Electron transport</keyword>
<dbReference type="Pfam" id="PF00258">
    <property type="entry name" value="Flavodoxin_1"/>
    <property type="match status" value="1"/>
</dbReference>
<comment type="similarity">
    <text evidence="2 16">In the N-terminal section; belongs to the cytochrome P450 family.</text>
</comment>
<keyword evidence="6 16" id="KW-0288">FMN</keyword>
<dbReference type="InterPro" id="IPR001433">
    <property type="entry name" value="OxRdtase_FAD/NAD-bd"/>
</dbReference>
<dbReference type="GO" id="GO:0005829">
    <property type="term" value="C:cytosol"/>
    <property type="evidence" value="ECO:0007669"/>
    <property type="project" value="TreeGrafter"/>
</dbReference>
<dbReference type="PANTHER" id="PTHR19384:SF127">
    <property type="entry name" value="BIFUNCTIONAL CYTOCHROME P450_NADPH--P450 REDUCTASE"/>
    <property type="match status" value="1"/>
</dbReference>
<evidence type="ECO:0000256" key="5">
    <source>
        <dbReference type="ARBA" id="ARBA00022630"/>
    </source>
</evidence>
<dbReference type="InterPro" id="IPR023173">
    <property type="entry name" value="NADPH_Cyt_P450_Rdtase_alpha"/>
</dbReference>
<feature type="compositionally biased region" description="Basic residues" evidence="18">
    <location>
        <begin position="1"/>
        <end position="19"/>
    </location>
</feature>
<dbReference type="EC" id="1.6.2.4" evidence="16"/>
<dbReference type="SUPFAM" id="SSF52218">
    <property type="entry name" value="Flavoproteins"/>
    <property type="match status" value="1"/>
</dbReference>
<evidence type="ECO:0000256" key="8">
    <source>
        <dbReference type="ARBA" id="ARBA00022827"/>
    </source>
</evidence>
<evidence type="ECO:0000256" key="17">
    <source>
        <dbReference type="PIRSR" id="PIRSR000209-1"/>
    </source>
</evidence>
<dbReference type="FunFam" id="1.10.630.10:FF:000040">
    <property type="entry name" value="Bifunctional cytochrome P450/NADPH--P450 reductase"/>
    <property type="match status" value="1"/>
</dbReference>
<dbReference type="PRINTS" id="PR00371">
    <property type="entry name" value="FPNCR"/>
</dbReference>
<dbReference type="InterPro" id="IPR001709">
    <property type="entry name" value="Flavoprot_Pyr_Nucl_cyt_Rdtase"/>
</dbReference>
<keyword evidence="7 16" id="KW-0479">Metal-binding</keyword>
<dbReference type="GO" id="GO:0010181">
    <property type="term" value="F:FMN binding"/>
    <property type="evidence" value="ECO:0007669"/>
    <property type="project" value="UniProtKB-UniRule"/>
</dbReference>
<protein>
    <recommendedName>
        <fullName evidence="16">Bifunctional cytochrome P450/NADPH--P450 reductase</fullName>
    </recommendedName>
    <domain>
        <recommendedName>
            <fullName evidence="16">Cytochrome P450</fullName>
            <ecNumber evidence="16">1.14.14.1</ecNumber>
        </recommendedName>
    </domain>
    <domain>
        <recommendedName>
            <fullName evidence="16">NADPH--cytochrome P450 reductase</fullName>
            <ecNumber evidence="16">1.6.2.4</ecNumber>
        </recommendedName>
    </domain>
</protein>
<dbReference type="Gene3D" id="3.40.50.360">
    <property type="match status" value="1"/>
</dbReference>
<evidence type="ECO:0000256" key="9">
    <source>
        <dbReference type="ARBA" id="ARBA00022857"/>
    </source>
</evidence>
<evidence type="ECO:0000256" key="15">
    <source>
        <dbReference type="ARBA" id="ARBA00049342"/>
    </source>
</evidence>
<evidence type="ECO:0000256" key="6">
    <source>
        <dbReference type="ARBA" id="ARBA00022643"/>
    </source>
</evidence>
<dbReference type="GO" id="GO:0003958">
    <property type="term" value="F:NADPH-hemoprotein reductase activity"/>
    <property type="evidence" value="ECO:0007669"/>
    <property type="project" value="UniProtKB-UniRule"/>
</dbReference>
<dbReference type="EC" id="1.14.14.1" evidence="16"/>
<keyword evidence="4 16" id="KW-0349">Heme</keyword>
<keyword evidence="12 16" id="KW-0408">Iron</keyword>
<evidence type="ECO:0000259" key="20">
    <source>
        <dbReference type="PROSITE" id="PS51384"/>
    </source>
</evidence>
<dbReference type="PROSITE" id="PS51384">
    <property type="entry name" value="FAD_FR"/>
    <property type="match status" value="1"/>
</dbReference>
<dbReference type="InterPro" id="IPR023206">
    <property type="entry name" value="Bifunctional_P450_P450_red"/>
</dbReference>
<dbReference type="InterPro" id="IPR039261">
    <property type="entry name" value="FNR_nucleotide-bd"/>
</dbReference>
<comment type="cofactor">
    <cofactor evidence="1 16 17">
        <name>heme</name>
        <dbReference type="ChEBI" id="CHEBI:30413"/>
    </cofactor>
</comment>
<dbReference type="AlphaFoldDB" id="A0AAN6JB99"/>
<dbReference type="GO" id="GO:0050660">
    <property type="term" value="F:flavin adenine dinucleotide binding"/>
    <property type="evidence" value="ECO:0007669"/>
    <property type="project" value="TreeGrafter"/>
</dbReference>
<dbReference type="InterPro" id="IPR008254">
    <property type="entry name" value="Flavodoxin/NO_synth"/>
</dbReference>
<dbReference type="InterPro" id="IPR017938">
    <property type="entry name" value="Riboflavin_synthase-like_b-brl"/>
</dbReference>
<dbReference type="Gene3D" id="1.10.630.10">
    <property type="entry name" value="Cytochrome P450"/>
    <property type="match status" value="1"/>
</dbReference>
<reference evidence="21" key="1">
    <citation type="submission" date="2021-12" db="EMBL/GenBank/DDBJ databases">
        <title>Black yeast isolated from Biological Soil Crust.</title>
        <authorList>
            <person name="Kurbessoian T."/>
        </authorList>
    </citation>
    <scope>NUCLEOTIDE SEQUENCE</scope>
    <source>
        <strain evidence="21">CCFEE 5208</strain>
    </source>
</reference>
<dbReference type="Gene3D" id="2.40.30.10">
    <property type="entry name" value="Translation factors"/>
    <property type="match status" value="1"/>
</dbReference>
<dbReference type="SUPFAM" id="SSF48264">
    <property type="entry name" value="Cytochrome P450"/>
    <property type="match status" value="1"/>
</dbReference>
<evidence type="ECO:0000256" key="16">
    <source>
        <dbReference type="PIRNR" id="PIRNR000209"/>
    </source>
</evidence>
<comment type="caution">
    <text evidence="21">The sequence shown here is derived from an EMBL/GenBank/DDBJ whole genome shotgun (WGS) entry which is preliminary data.</text>
</comment>
<name>A0AAN6JB99_9PEZI</name>
<dbReference type="EMBL" id="JASUXU010000012">
    <property type="protein sequence ID" value="KAK0323505.1"/>
    <property type="molecule type" value="Genomic_DNA"/>
</dbReference>
<evidence type="ECO:0000313" key="22">
    <source>
        <dbReference type="Proteomes" id="UP001168146"/>
    </source>
</evidence>
<evidence type="ECO:0000256" key="12">
    <source>
        <dbReference type="ARBA" id="ARBA00023004"/>
    </source>
</evidence>
<dbReference type="Pfam" id="PF00667">
    <property type="entry name" value="FAD_binding_1"/>
    <property type="match status" value="1"/>
</dbReference>
<keyword evidence="5 16" id="KW-0285">Flavoprotein</keyword>
<dbReference type="CDD" id="cd06206">
    <property type="entry name" value="bifunctional_CYPOR"/>
    <property type="match status" value="1"/>
</dbReference>
<evidence type="ECO:0000313" key="21">
    <source>
        <dbReference type="EMBL" id="KAK0323505.1"/>
    </source>
</evidence>
<feature type="binding site" description="axial binding residue" evidence="17">
    <location>
        <position position="417"/>
    </location>
    <ligand>
        <name>heme</name>
        <dbReference type="ChEBI" id="CHEBI:30413"/>
    </ligand>
    <ligandPart>
        <name>Fe</name>
        <dbReference type="ChEBI" id="CHEBI:18248"/>
    </ligandPart>
</feature>
<comment type="catalytic activity">
    <reaction evidence="14 16">
        <text>an organic molecule + reduced [NADPH--hemoprotein reductase] + O2 = an alcohol + oxidized [NADPH--hemoprotein reductase] + H2O + H(+)</text>
        <dbReference type="Rhea" id="RHEA:17149"/>
        <dbReference type="Rhea" id="RHEA-COMP:11964"/>
        <dbReference type="Rhea" id="RHEA-COMP:11965"/>
        <dbReference type="ChEBI" id="CHEBI:15377"/>
        <dbReference type="ChEBI" id="CHEBI:15378"/>
        <dbReference type="ChEBI" id="CHEBI:15379"/>
        <dbReference type="ChEBI" id="CHEBI:30879"/>
        <dbReference type="ChEBI" id="CHEBI:57618"/>
        <dbReference type="ChEBI" id="CHEBI:58210"/>
        <dbReference type="ChEBI" id="CHEBI:142491"/>
        <dbReference type="EC" id="1.14.14.1"/>
    </reaction>
</comment>
<keyword evidence="9 16" id="KW-0521">NADP</keyword>